<dbReference type="STRING" id="714943.Mucpa_1035"/>
<feature type="domain" description="RNA polymerase sigma factor 70 region 4 type 2" evidence="7">
    <location>
        <begin position="124"/>
        <end position="173"/>
    </location>
</feature>
<dbReference type="NCBIfam" id="TIGR02985">
    <property type="entry name" value="Sig70_bacteroi1"/>
    <property type="match status" value="1"/>
</dbReference>
<dbReference type="GO" id="GO:0006352">
    <property type="term" value="P:DNA-templated transcription initiation"/>
    <property type="evidence" value="ECO:0007669"/>
    <property type="project" value="InterPro"/>
</dbReference>
<evidence type="ECO:0000256" key="5">
    <source>
        <dbReference type="SAM" id="Phobius"/>
    </source>
</evidence>
<dbReference type="InterPro" id="IPR036388">
    <property type="entry name" value="WH-like_DNA-bd_sf"/>
</dbReference>
<dbReference type="InterPro" id="IPR013249">
    <property type="entry name" value="RNA_pol_sigma70_r4_t2"/>
</dbReference>
<dbReference type="OrthoDB" id="659569at2"/>
<dbReference type="Proteomes" id="UP000002774">
    <property type="component" value="Chromosome"/>
</dbReference>
<dbReference type="AlphaFoldDB" id="H1YE30"/>
<dbReference type="Gene3D" id="1.10.1740.10">
    <property type="match status" value="1"/>
</dbReference>
<dbReference type="GO" id="GO:0016987">
    <property type="term" value="F:sigma factor activity"/>
    <property type="evidence" value="ECO:0007669"/>
    <property type="project" value="UniProtKB-KW"/>
</dbReference>
<feature type="domain" description="RNA polymerase sigma-70 region 2" evidence="6">
    <location>
        <begin position="28"/>
        <end position="89"/>
    </location>
</feature>
<dbReference type="RefSeq" id="WP_008504883.1">
    <property type="nucleotide sequence ID" value="NZ_CM001403.1"/>
</dbReference>
<dbReference type="HOGENOM" id="CLU_047691_4_1_10"/>
<dbReference type="Gene3D" id="1.10.10.10">
    <property type="entry name" value="Winged helix-like DNA-binding domain superfamily/Winged helix DNA-binding domain"/>
    <property type="match status" value="1"/>
</dbReference>
<evidence type="ECO:0000256" key="1">
    <source>
        <dbReference type="ARBA" id="ARBA00010641"/>
    </source>
</evidence>
<evidence type="ECO:0000313" key="9">
    <source>
        <dbReference type="Proteomes" id="UP000002774"/>
    </source>
</evidence>
<dbReference type="GO" id="GO:0003677">
    <property type="term" value="F:DNA binding"/>
    <property type="evidence" value="ECO:0007669"/>
    <property type="project" value="InterPro"/>
</dbReference>
<dbReference type="EMBL" id="CM001403">
    <property type="protein sequence ID" value="EHQ25208.1"/>
    <property type="molecule type" value="Genomic_DNA"/>
</dbReference>
<dbReference type="InterPro" id="IPR039425">
    <property type="entry name" value="RNA_pol_sigma-70-like"/>
</dbReference>
<dbReference type="CDD" id="cd06171">
    <property type="entry name" value="Sigma70_r4"/>
    <property type="match status" value="1"/>
</dbReference>
<dbReference type="Pfam" id="PF04542">
    <property type="entry name" value="Sigma70_r2"/>
    <property type="match status" value="1"/>
</dbReference>
<dbReference type="InterPro" id="IPR014284">
    <property type="entry name" value="RNA_pol_sigma-70_dom"/>
</dbReference>
<comment type="similarity">
    <text evidence="1">Belongs to the sigma-70 factor family. ECF subfamily.</text>
</comment>
<keyword evidence="2" id="KW-0805">Transcription regulation</keyword>
<keyword evidence="4" id="KW-0804">Transcription</keyword>
<evidence type="ECO:0000256" key="2">
    <source>
        <dbReference type="ARBA" id="ARBA00023015"/>
    </source>
</evidence>
<dbReference type="eggNOG" id="COG1595">
    <property type="taxonomic scope" value="Bacteria"/>
</dbReference>
<evidence type="ECO:0000256" key="4">
    <source>
        <dbReference type="ARBA" id="ARBA00023163"/>
    </source>
</evidence>
<protein>
    <submittedName>
        <fullName evidence="8">RNA polymerase, sigma-24 subunit, ECF subfamily</fullName>
    </submittedName>
</protein>
<dbReference type="PANTHER" id="PTHR43133:SF46">
    <property type="entry name" value="RNA POLYMERASE SIGMA-70 FACTOR ECF SUBFAMILY"/>
    <property type="match status" value="1"/>
</dbReference>
<proteinExistence type="inferred from homology"/>
<gene>
    <name evidence="8" type="ORF">Mucpa_1035</name>
</gene>
<dbReference type="SUPFAM" id="SSF88659">
    <property type="entry name" value="Sigma3 and sigma4 domains of RNA polymerase sigma factors"/>
    <property type="match status" value="1"/>
</dbReference>
<dbReference type="InterPro" id="IPR013325">
    <property type="entry name" value="RNA_pol_sigma_r2"/>
</dbReference>
<accession>H1YE30</accession>
<dbReference type="NCBIfam" id="TIGR02937">
    <property type="entry name" value="sigma70-ECF"/>
    <property type="match status" value="1"/>
</dbReference>
<sequence length="195" mass="23089">MASYSTLPDQELANLFKDGDEYAYAEIFNRYNALLLMHAYRKLQNKEEAKDVVQEVFAMLWSIRTTFVLKTNLAGFLYTCIHYKILDKIVHEKTETKYHHFLQQLSIEVKEADYQVRERQLADIIENEIDDLPDKMKNVFKLSRYKHLSHKEIASELHISEETVKKQIKNAIKILKIKLDLFIWGLLLLMALFFS</sequence>
<keyword evidence="3" id="KW-0731">Sigma factor</keyword>
<dbReference type="InterPro" id="IPR013324">
    <property type="entry name" value="RNA_pol_sigma_r3/r4-like"/>
</dbReference>
<keyword evidence="5" id="KW-1133">Transmembrane helix</keyword>
<evidence type="ECO:0000313" key="8">
    <source>
        <dbReference type="EMBL" id="EHQ25208.1"/>
    </source>
</evidence>
<evidence type="ECO:0000256" key="3">
    <source>
        <dbReference type="ARBA" id="ARBA00023082"/>
    </source>
</evidence>
<keyword evidence="5" id="KW-0812">Transmembrane</keyword>
<reference evidence="8" key="1">
    <citation type="submission" date="2011-09" db="EMBL/GenBank/DDBJ databases">
        <title>The permanent draft genome of Mucilaginibacter paludis DSM 18603.</title>
        <authorList>
            <consortium name="US DOE Joint Genome Institute (JGI-PGF)"/>
            <person name="Lucas S."/>
            <person name="Han J."/>
            <person name="Lapidus A."/>
            <person name="Bruce D."/>
            <person name="Goodwin L."/>
            <person name="Pitluck S."/>
            <person name="Peters L."/>
            <person name="Kyrpides N."/>
            <person name="Mavromatis K."/>
            <person name="Ivanova N."/>
            <person name="Mikhailova N."/>
            <person name="Held B."/>
            <person name="Detter J.C."/>
            <person name="Tapia R."/>
            <person name="Han C."/>
            <person name="Land M."/>
            <person name="Hauser L."/>
            <person name="Markowitz V."/>
            <person name="Cheng J.-F."/>
            <person name="Hugenholtz P."/>
            <person name="Woyke T."/>
            <person name="Wu D."/>
            <person name="Tindall B."/>
            <person name="Brambilla E."/>
            <person name="Klenk H.-P."/>
            <person name="Eisen J.A."/>
        </authorList>
    </citation>
    <scope>NUCLEOTIDE SEQUENCE [LARGE SCALE GENOMIC DNA]</scope>
    <source>
        <strain evidence="8">DSM 18603</strain>
    </source>
</reference>
<organism evidence="8 9">
    <name type="scientific">Mucilaginibacter paludis DSM 18603</name>
    <dbReference type="NCBI Taxonomy" id="714943"/>
    <lineage>
        <taxon>Bacteria</taxon>
        <taxon>Pseudomonadati</taxon>
        <taxon>Bacteroidota</taxon>
        <taxon>Sphingobacteriia</taxon>
        <taxon>Sphingobacteriales</taxon>
        <taxon>Sphingobacteriaceae</taxon>
        <taxon>Mucilaginibacter</taxon>
    </lineage>
</organism>
<evidence type="ECO:0000259" key="7">
    <source>
        <dbReference type="Pfam" id="PF08281"/>
    </source>
</evidence>
<dbReference type="Pfam" id="PF08281">
    <property type="entry name" value="Sigma70_r4_2"/>
    <property type="match status" value="1"/>
</dbReference>
<dbReference type="PANTHER" id="PTHR43133">
    <property type="entry name" value="RNA POLYMERASE ECF-TYPE SIGMA FACTO"/>
    <property type="match status" value="1"/>
</dbReference>
<name>H1YE30_9SPHI</name>
<dbReference type="InterPro" id="IPR014327">
    <property type="entry name" value="RNA_pol_sigma70_bacteroid"/>
</dbReference>
<evidence type="ECO:0000259" key="6">
    <source>
        <dbReference type="Pfam" id="PF04542"/>
    </source>
</evidence>
<feature type="transmembrane region" description="Helical" evidence="5">
    <location>
        <begin position="175"/>
        <end position="194"/>
    </location>
</feature>
<keyword evidence="9" id="KW-1185">Reference proteome</keyword>
<keyword evidence="5" id="KW-0472">Membrane</keyword>
<dbReference type="SUPFAM" id="SSF88946">
    <property type="entry name" value="Sigma2 domain of RNA polymerase sigma factors"/>
    <property type="match status" value="1"/>
</dbReference>
<dbReference type="InterPro" id="IPR007627">
    <property type="entry name" value="RNA_pol_sigma70_r2"/>
</dbReference>